<dbReference type="OrthoDB" id="9809746at2"/>
<evidence type="ECO:0000259" key="12">
    <source>
        <dbReference type="PROSITE" id="PS51352"/>
    </source>
</evidence>
<keyword evidence="4" id="KW-0049">Antioxidant</keyword>
<organism evidence="13 14">
    <name type="scientific">Subtercola boreus</name>
    <dbReference type="NCBI Taxonomy" id="120213"/>
    <lineage>
        <taxon>Bacteria</taxon>
        <taxon>Bacillati</taxon>
        <taxon>Actinomycetota</taxon>
        <taxon>Actinomycetes</taxon>
        <taxon>Micrococcales</taxon>
        <taxon>Microbacteriaceae</taxon>
        <taxon>Subtercola</taxon>
    </lineage>
</organism>
<dbReference type="RefSeq" id="WP_116413101.1">
    <property type="nucleotide sequence ID" value="NZ_NBXB01000059.1"/>
</dbReference>
<keyword evidence="7" id="KW-0676">Redox-active center</keyword>
<dbReference type="GO" id="GO:0005737">
    <property type="term" value="C:cytoplasm"/>
    <property type="evidence" value="ECO:0007669"/>
    <property type="project" value="TreeGrafter"/>
</dbReference>
<dbReference type="PROSITE" id="PS51352">
    <property type="entry name" value="THIOREDOXIN_2"/>
    <property type="match status" value="1"/>
</dbReference>
<evidence type="ECO:0000256" key="3">
    <source>
        <dbReference type="ARBA" id="ARBA00022559"/>
    </source>
</evidence>
<sequence>MTIATPIADQVAEMDNATPPSAVKDAFAAARQLKIDAGLDGLAKIGTRFPDGDLRTETGEATTFADSVRDRPAVVIFYRGAWCPYCNIALRTYNAALAAPLADRGVALVAISSQAPDGSKAMKDTHDLAFTVLSDSGSQLGRVLGIVNVATPEELATNTMIGFDLASMNGDGTTDILFPTAAIVDGDGILRFLDVHVDPTTRTEPADILHALNQLGL</sequence>
<feature type="domain" description="Thioredoxin" evidence="12">
    <location>
        <begin position="43"/>
        <end position="217"/>
    </location>
</feature>
<keyword evidence="5" id="KW-0560">Oxidoreductase</keyword>
<evidence type="ECO:0000256" key="2">
    <source>
        <dbReference type="ARBA" id="ARBA00013017"/>
    </source>
</evidence>
<reference evidence="13 14" key="1">
    <citation type="submission" date="2017-04" db="EMBL/GenBank/DDBJ databases">
        <title>Comparative genome analysis of Subtercola boreus.</title>
        <authorList>
            <person name="Cho Y.-J."/>
            <person name="Cho A."/>
            <person name="Kim O.-S."/>
            <person name="Lee J.-I."/>
        </authorList>
    </citation>
    <scope>NUCLEOTIDE SEQUENCE [LARGE SCALE GENOMIC DNA]</scope>
    <source>
        <strain evidence="13 14">P27479</strain>
    </source>
</reference>
<comment type="function">
    <text evidence="1">Thiol-specific peroxidase that catalyzes the reduction of hydrogen peroxide and organic hydroperoxides to water and alcohols, respectively. Plays a role in cell protection against oxidative stress by detoxifying peroxides and as sensor of hydrogen peroxide-mediated signaling events.</text>
</comment>
<evidence type="ECO:0000256" key="10">
    <source>
        <dbReference type="ARBA" id="ARBA00041373"/>
    </source>
</evidence>
<comment type="caution">
    <text evidence="13">The sequence shown here is derived from an EMBL/GenBank/DDBJ whole genome shotgun (WGS) entry which is preliminary data.</text>
</comment>
<dbReference type="Pfam" id="PF00578">
    <property type="entry name" value="AhpC-TSA"/>
    <property type="match status" value="1"/>
</dbReference>
<dbReference type="InterPro" id="IPR050924">
    <property type="entry name" value="Peroxiredoxin_BCP/PrxQ"/>
</dbReference>
<evidence type="ECO:0000256" key="8">
    <source>
        <dbReference type="ARBA" id="ARBA00032824"/>
    </source>
</evidence>
<name>A0A3E0VQT8_9MICO</name>
<dbReference type="Gene3D" id="3.40.30.10">
    <property type="entry name" value="Glutaredoxin"/>
    <property type="match status" value="1"/>
</dbReference>
<dbReference type="InterPro" id="IPR000866">
    <property type="entry name" value="AhpC/TSA"/>
</dbReference>
<dbReference type="GO" id="GO:0045454">
    <property type="term" value="P:cell redox homeostasis"/>
    <property type="evidence" value="ECO:0007669"/>
    <property type="project" value="TreeGrafter"/>
</dbReference>
<dbReference type="PANTHER" id="PTHR42801:SF7">
    <property type="entry name" value="SLL1159 PROTEIN"/>
    <property type="match status" value="1"/>
</dbReference>
<dbReference type="AlphaFoldDB" id="A0A3E0VQT8"/>
<keyword evidence="6" id="KW-1015">Disulfide bond</keyword>
<evidence type="ECO:0000256" key="5">
    <source>
        <dbReference type="ARBA" id="ARBA00023002"/>
    </source>
</evidence>
<evidence type="ECO:0000256" key="6">
    <source>
        <dbReference type="ARBA" id="ARBA00023157"/>
    </source>
</evidence>
<keyword evidence="3" id="KW-0575">Peroxidase</keyword>
<proteinExistence type="inferred from homology"/>
<gene>
    <name evidence="13" type="ORF">B7R22_18040</name>
</gene>
<accession>A0A3E0VQT8</accession>
<dbReference type="EC" id="1.11.1.24" evidence="2"/>
<dbReference type="InterPro" id="IPR013766">
    <property type="entry name" value="Thioredoxin_domain"/>
</dbReference>
<comment type="catalytic activity">
    <reaction evidence="11">
        <text>a hydroperoxide + [thioredoxin]-dithiol = an alcohol + [thioredoxin]-disulfide + H2O</text>
        <dbReference type="Rhea" id="RHEA:62620"/>
        <dbReference type="Rhea" id="RHEA-COMP:10698"/>
        <dbReference type="Rhea" id="RHEA-COMP:10700"/>
        <dbReference type="ChEBI" id="CHEBI:15377"/>
        <dbReference type="ChEBI" id="CHEBI:29950"/>
        <dbReference type="ChEBI" id="CHEBI:30879"/>
        <dbReference type="ChEBI" id="CHEBI:35924"/>
        <dbReference type="ChEBI" id="CHEBI:50058"/>
        <dbReference type="EC" id="1.11.1.24"/>
    </reaction>
</comment>
<evidence type="ECO:0000256" key="4">
    <source>
        <dbReference type="ARBA" id="ARBA00022862"/>
    </source>
</evidence>
<dbReference type="EMBL" id="NBXB01000059">
    <property type="protein sequence ID" value="RFA11743.1"/>
    <property type="molecule type" value="Genomic_DNA"/>
</dbReference>
<protein>
    <recommendedName>
        <fullName evidence="2">thioredoxin-dependent peroxiredoxin</fullName>
        <ecNumber evidence="2">1.11.1.24</ecNumber>
    </recommendedName>
    <alternativeName>
        <fullName evidence="10">Bacterioferritin comigratory protein</fullName>
    </alternativeName>
    <alternativeName>
        <fullName evidence="8">Thioredoxin peroxidase</fullName>
    </alternativeName>
</protein>
<dbReference type="Proteomes" id="UP000256541">
    <property type="component" value="Unassembled WGS sequence"/>
</dbReference>
<evidence type="ECO:0000256" key="1">
    <source>
        <dbReference type="ARBA" id="ARBA00003330"/>
    </source>
</evidence>
<dbReference type="GO" id="GO:0008379">
    <property type="term" value="F:thioredoxin peroxidase activity"/>
    <property type="evidence" value="ECO:0007669"/>
    <property type="project" value="TreeGrafter"/>
</dbReference>
<evidence type="ECO:0000313" key="13">
    <source>
        <dbReference type="EMBL" id="RFA11743.1"/>
    </source>
</evidence>
<dbReference type="InterPro" id="IPR036249">
    <property type="entry name" value="Thioredoxin-like_sf"/>
</dbReference>
<dbReference type="CDD" id="cd02970">
    <property type="entry name" value="PRX_like2"/>
    <property type="match status" value="1"/>
</dbReference>
<comment type="similarity">
    <text evidence="9">Belongs to the peroxiredoxin family. BCP/PrxQ subfamily.</text>
</comment>
<dbReference type="PANTHER" id="PTHR42801">
    <property type="entry name" value="THIOREDOXIN-DEPENDENT PEROXIDE REDUCTASE"/>
    <property type="match status" value="1"/>
</dbReference>
<evidence type="ECO:0000256" key="11">
    <source>
        <dbReference type="ARBA" id="ARBA00049091"/>
    </source>
</evidence>
<dbReference type="SUPFAM" id="SSF52833">
    <property type="entry name" value="Thioredoxin-like"/>
    <property type="match status" value="1"/>
</dbReference>
<dbReference type="GO" id="GO:0034599">
    <property type="term" value="P:cellular response to oxidative stress"/>
    <property type="evidence" value="ECO:0007669"/>
    <property type="project" value="TreeGrafter"/>
</dbReference>
<evidence type="ECO:0000313" key="14">
    <source>
        <dbReference type="Proteomes" id="UP000256541"/>
    </source>
</evidence>
<evidence type="ECO:0000256" key="9">
    <source>
        <dbReference type="ARBA" id="ARBA00038489"/>
    </source>
</evidence>
<evidence type="ECO:0000256" key="7">
    <source>
        <dbReference type="ARBA" id="ARBA00023284"/>
    </source>
</evidence>